<keyword evidence="2" id="KW-1185">Reference proteome</keyword>
<organism evidence="1 2">
    <name type="scientific">Bifidobacterium leontopitheci</name>
    <dbReference type="NCBI Taxonomy" id="2650774"/>
    <lineage>
        <taxon>Bacteria</taxon>
        <taxon>Bacillati</taxon>
        <taxon>Actinomycetota</taxon>
        <taxon>Actinomycetes</taxon>
        <taxon>Bifidobacteriales</taxon>
        <taxon>Bifidobacteriaceae</taxon>
        <taxon>Bifidobacterium</taxon>
    </lineage>
</organism>
<dbReference type="EMBL" id="WBVT01000023">
    <property type="protein sequence ID" value="KAB7790035.1"/>
    <property type="molecule type" value="Genomic_DNA"/>
</dbReference>
<evidence type="ECO:0000313" key="2">
    <source>
        <dbReference type="Proteomes" id="UP000441772"/>
    </source>
</evidence>
<comment type="caution">
    <text evidence="1">The sequence shown here is derived from an EMBL/GenBank/DDBJ whole genome shotgun (WGS) entry which is preliminary data.</text>
</comment>
<protein>
    <submittedName>
        <fullName evidence="1">Uncharacterized protein</fullName>
    </submittedName>
</protein>
<proteinExistence type="predicted"/>
<name>A0A6I1GER8_9BIFI</name>
<accession>A0A6I1GER8</accession>
<evidence type="ECO:0000313" key="1">
    <source>
        <dbReference type="EMBL" id="KAB7790035.1"/>
    </source>
</evidence>
<dbReference type="AlphaFoldDB" id="A0A6I1GER8"/>
<dbReference type="RefSeq" id="WP_152234781.1">
    <property type="nucleotide sequence ID" value="NZ_JBHSKZ010000026.1"/>
</dbReference>
<dbReference type="Proteomes" id="UP000441772">
    <property type="component" value="Unassembled WGS sequence"/>
</dbReference>
<reference evidence="1 2" key="1">
    <citation type="submission" date="2019-09" db="EMBL/GenBank/DDBJ databases">
        <title>Characterization of the phylogenetic diversity of two novel species belonging to the genus Bifidobacterium: Bifidobacterium cebidarum sp. nov. and Bifidobacterium leontopitheci sp. nov.</title>
        <authorList>
            <person name="Lugli G.A."/>
            <person name="Duranti S."/>
            <person name="Milani C."/>
            <person name="Turroni F."/>
            <person name="Ventura M."/>
        </authorList>
    </citation>
    <scope>NUCLEOTIDE SEQUENCE [LARGE SCALE GENOMIC DNA]</scope>
    <source>
        <strain evidence="1 2">LMG 31471</strain>
    </source>
</reference>
<gene>
    <name evidence="1" type="ORF">F7D09_1453</name>
</gene>
<sequence>MNQNEQQHEDHPSHAEGLIWVDDTTRAGATSRLQRQFDAIADMTMAKFSVRPFKPFFNKPRLWGMPYGCRVIQHLWGDDAGTVREQCCPIDNMWAFDLFGLHGSAPYNHKCLADICLRYDERDGRIVPDWDQQYQYFSAMRLDDLESCGVLAQPHGRRERGVVALVEERSGLVLPLPSECVVYWAFYGNGSGVEIAVYDGVAMRRRMDRYPEYFDEDIVLNEDDVERDIAGCIEVLEQLESGFLTQPELRKRMPRYPFAQSDRATDTTKTTTIKERN</sequence>